<keyword evidence="4" id="KW-1185">Reference proteome</keyword>
<gene>
    <name evidence="3" type="ORF">PR048_002352</name>
</gene>
<evidence type="ECO:0000256" key="1">
    <source>
        <dbReference type="PROSITE-ProRule" id="PRU00047"/>
    </source>
</evidence>
<evidence type="ECO:0000259" key="2">
    <source>
        <dbReference type="PROSITE" id="PS50158"/>
    </source>
</evidence>
<dbReference type="Pfam" id="PF22936">
    <property type="entry name" value="Pol_BBD"/>
    <property type="match status" value="1"/>
</dbReference>
<dbReference type="PROSITE" id="PS50158">
    <property type="entry name" value="ZF_CCHC"/>
    <property type="match status" value="1"/>
</dbReference>
<dbReference type="PANTHER" id="PTHR47592:SF27">
    <property type="entry name" value="OS08G0421700 PROTEIN"/>
    <property type="match status" value="1"/>
</dbReference>
<dbReference type="Pfam" id="PF14223">
    <property type="entry name" value="Retrotran_gag_2"/>
    <property type="match status" value="1"/>
</dbReference>
<dbReference type="InterPro" id="IPR054722">
    <property type="entry name" value="PolX-like_BBD"/>
</dbReference>
<name>A0ABQ9IL05_9NEOP</name>
<reference evidence="3 4" key="1">
    <citation type="submission" date="2023-02" db="EMBL/GenBank/DDBJ databases">
        <title>LHISI_Scaffold_Assembly.</title>
        <authorList>
            <person name="Stuart O.P."/>
            <person name="Cleave R."/>
            <person name="Magrath M.J.L."/>
            <person name="Mikheyev A.S."/>
        </authorList>
    </citation>
    <scope>NUCLEOTIDE SEQUENCE [LARGE SCALE GENOMIC DNA]</scope>
    <source>
        <strain evidence="3">Daus_M_001</strain>
        <tissue evidence="3">Leg muscle</tissue>
    </source>
</reference>
<dbReference type="Proteomes" id="UP001159363">
    <property type="component" value="Chromosome 1"/>
</dbReference>
<dbReference type="EMBL" id="JARBHB010000001">
    <property type="protein sequence ID" value="KAJ8897006.1"/>
    <property type="molecule type" value="Genomic_DNA"/>
</dbReference>
<dbReference type="InterPro" id="IPR001878">
    <property type="entry name" value="Znf_CCHC"/>
</dbReference>
<comment type="caution">
    <text evidence="3">The sequence shown here is derived from an EMBL/GenBank/DDBJ whole genome shotgun (WGS) entry which is preliminary data.</text>
</comment>
<protein>
    <recommendedName>
        <fullName evidence="2">CCHC-type domain-containing protein</fullName>
    </recommendedName>
</protein>
<dbReference type="SUPFAM" id="SSF57756">
    <property type="entry name" value="Retrovirus zinc finger-like domains"/>
    <property type="match status" value="1"/>
</dbReference>
<keyword evidence="1" id="KW-0863">Zinc-finger</keyword>
<dbReference type="InterPro" id="IPR036875">
    <property type="entry name" value="Znf_CCHC_sf"/>
</dbReference>
<feature type="domain" description="CCHC-type" evidence="2">
    <location>
        <begin position="203"/>
        <end position="217"/>
    </location>
</feature>
<dbReference type="PANTHER" id="PTHR47592">
    <property type="entry name" value="PBF68 PROTEIN"/>
    <property type="match status" value="1"/>
</dbReference>
<sequence length="398" mass="45280">MWKFKTEVTLRAKGVYDVINGTCVKPEPGSDNYERTLKELQHKDFLVHDLIVTRLEEEPMTHVLTCESAKDIWKKLLTVFERRFDLPVHLLQQKFFNLQFLPGESMSEFFSRVEETVSNLKQLGEKLSETMIITKILMVLPSTYANFDSIPVDGRTMGNLIARLLIKEERFVSSKEDDSTAFAVEQKFNTIKKLLGIGKNSIRCHFCNKLGHIKKDCYQFKRETQKSENTDVNRDEESFTVLTSALIGDTCNFFTWLLDTGASEHLCCRNKLFSSYRTLNTDRLVKFGDGRVLKAEGIGSVRLLSDTCVGASKIILQNLLFVTEIKINLFSVGSALDKGYTMVSNNHVSRILNSKGKISTIAESAGSLYKMKLSPYESTVAFVNETQELLSWREIIAQ</sequence>
<proteinExistence type="predicted"/>
<evidence type="ECO:0000313" key="3">
    <source>
        <dbReference type="EMBL" id="KAJ8897006.1"/>
    </source>
</evidence>
<keyword evidence="1" id="KW-0862">Zinc</keyword>
<accession>A0ABQ9IL05</accession>
<organism evidence="3 4">
    <name type="scientific">Dryococelus australis</name>
    <dbReference type="NCBI Taxonomy" id="614101"/>
    <lineage>
        <taxon>Eukaryota</taxon>
        <taxon>Metazoa</taxon>
        <taxon>Ecdysozoa</taxon>
        <taxon>Arthropoda</taxon>
        <taxon>Hexapoda</taxon>
        <taxon>Insecta</taxon>
        <taxon>Pterygota</taxon>
        <taxon>Neoptera</taxon>
        <taxon>Polyneoptera</taxon>
        <taxon>Phasmatodea</taxon>
        <taxon>Verophasmatodea</taxon>
        <taxon>Anareolatae</taxon>
        <taxon>Phasmatidae</taxon>
        <taxon>Eurycanthinae</taxon>
        <taxon>Dryococelus</taxon>
    </lineage>
</organism>
<keyword evidence="1" id="KW-0479">Metal-binding</keyword>
<evidence type="ECO:0000313" key="4">
    <source>
        <dbReference type="Proteomes" id="UP001159363"/>
    </source>
</evidence>